<evidence type="ECO:0000313" key="2">
    <source>
        <dbReference type="Proteomes" id="UP000821656"/>
    </source>
</evidence>
<name>A0A9Q5CR13_CLOBE</name>
<accession>A0A9Q5CR13</accession>
<gene>
    <name evidence="1" type="ORF">DFH45_004016</name>
</gene>
<sequence length="88" mass="10307">MIAKYTKQAGLVRELRKIVDLTDYKALEIIKNNIDDKGIQEQMEKFMEIINLKIKCEICHKNIALKTKISLSGKRVRMCSKCYKIVKF</sequence>
<dbReference type="AlphaFoldDB" id="A0A9Q5CR13"/>
<evidence type="ECO:0000313" key="1">
    <source>
        <dbReference type="EMBL" id="NRV11053.1"/>
    </source>
</evidence>
<dbReference type="RefSeq" id="WP_077307732.1">
    <property type="nucleotide sequence ID" value="NZ_CP016090.1"/>
</dbReference>
<proteinExistence type="predicted"/>
<dbReference type="EMBL" id="JABSXK010000001">
    <property type="protein sequence ID" value="NRV11053.1"/>
    <property type="molecule type" value="Genomic_DNA"/>
</dbReference>
<comment type="caution">
    <text evidence="1">The sequence shown here is derived from an EMBL/GenBank/DDBJ whole genome shotgun (WGS) entry which is preliminary data.</text>
</comment>
<protein>
    <submittedName>
        <fullName evidence="1">Uncharacterized protein</fullName>
    </submittedName>
</protein>
<organism evidence="1 2">
    <name type="scientific">Clostridium beijerinckii</name>
    <name type="common">Clostridium MP</name>
    <dbReference type="NCBI Taxonomy" id="1520"/>
    <lineage>
        <taxon>Bacteria</taxon>
        <taxon>Bacillati</taxon>
        <taxon>Bacillota</taxon>
        <taxon>Clostridia</taxon>
        <taxon>Eubacteriales</taxon>
        <taxon>Clostridiaceae</taxon>
        <taxon>Clostridium</taxon>
    </lineage>
</organism>
<reference evidence="1" key="1">
    <citation type="submission" date="2020-05" db="EMBL/GenBank/DDBJ databases">
        <title>Genomic insights into acetone-butanol-ethanol (ABE) fermentation by sequencing solventogenic clostridia strains.</title>
        <authorList>
            <person name="Brown S."/>
        </authorList>
    </citation>
    <scope>NUCLEOTIDE SEQUENCE</scope>
    <source>
        <strain evidence="1">DJ126</strain>
    </source>
</reference>
<dbReference type="Proteomes" id="UP000821656">
    <property type="component" value="Unassembled WGS sequence"/>
</dbReference>